<gene>
    <name evidence="18" type="primary">DEF1_3</name>
    <name evidence="18" type="ORF">K7432_007949</name>
</gene>
<dbReference type="InterPro" id="IPR041803">
    <property type="entry name" value="DEF1_CUE"/>
</dbReference>
<evidence type="ECO:0000256" key="14">
    <source>
        <dbReference type="ARBA" id="ARBA00023204"/>
    </source>
</evidence>
<evidence type="ECO:0000256" key="11">
    <source>
        <dbReference type="ARBA" id="ARBA00022843"/>
    </source>
</evidence>
<keyword evidence="9" id="KW-0227">DNA damage</keyword>
<keyword evidence="8" id="KW-0597">Phosphoprotein</keyword>
<dbReference type="CDD" id="cd14368">
    <property type="entry name" value="CUE_DEF1_like"/>
    <property type="match status" value="1"/>
</dbReference>
<proteinExistence type="inferred from homology"/>
<feature type="compositionally biased region" description="Polar residues" evidence="16">
    <location>
        <begin position="264"/>
        <end position="280"/>
    </location>
</feature>
<evidence type="ECO:0000256" key="3">
    <source>
        <dbReference type="ARBA" id="ARBA00004574"/>
    </source>
</evidence>
<dbReference type="InterPro" id="IPR051833">
    <property type="entry name" value="TC-DDR_regulator"/>
</dbReference>
<protein>
    <recommendedName>
        <fullName evidence="5">RNA polymerase II degradation factor 1</fullName>
    </recommendedName>
</protein>
<feature type="compositionally biased region" description="Polar residues" evidence="16">
    <location>
        <begin position="102"/>
        <end position="119"/>
    </location>
</feature>
<keyword evidence="12" id="KW-0779">Telomere</keyword>
<evidence type="ECO:0000313" key="18">
    <source>
        <dbReference type="EMBL" id="KAK9711282.1"/>
    </source>
</evidence>
<feature type="region of interest" description="Disordered" evidence="16">
    <location>
        <begin position="67"/>
        <end position="537"/>
    </location>
</feature>
<accession>A0ABR2VZV1</accession>
<evidence type="ECO:0000256" key="5">
    <source>
        <dbReference type="ARBA" id="ARBA00020536"/>
    </source>
</evidence>
<keyword evidence="15" id="KW-0539">Nucleus</keyword>
<feature type="compositionally biased region" description="Polar residues" evidence="16">
    <location>
        <begin position="146"/>
        <end position="164"/>
    </location>
</feature>
<keyword evidence="7" id="KW-0963">Cytoplasm</keyword>
<evidence type="ECO:0000313" key="19">
    <source>
        <dbReference type="Proteomes" id="UP001479436"/>
    </source>
</evidence>
<comment type="subcellular location">
    <subcellularLocation>
        <location evidence="3">Chromosome</location>
        <location evidence="3">Telomere</location>
    </subcellularLocation>
    <subcellularLocation>
        <location evidence="2">Cytoplasm</location>
    </subcellularLocation>
    <subcellularLocation>
        <location evidence="1">Nucleus</location>
    </subcellularLocation>
</comment>
<feature type="compositionally biased region" description="Polar residues" evidence="16">
    <location>
        <begin position="170"/>
        <end position="183"/>
    </location>
</feature>
<feature type="compositionally biased region" description="Polar residues" evidence="16">
    <location>
        <begin position="445"/>
        <end position="462"/>
    </location>
</feature>
<evidence type="ECO:0000256" key="12">
    <source>
        <dbReference type="ARBA" id="ARBA00022895"/>
    </source>
</evidence>
<dbReference type="Proteomes" id="UP001479436">
    <property type="component" value="Unassembled WGS sequence"/>
</dbReference>
<evidence type="ECO:0000256" key="2">
    <source>
        <dbReference type="ARBA" id="ARBA00004496"/>
    </source>
</evidence>
<evidence type="ECO:0000256" key="16">
    <source>
        <dbReference type="SAM" id="MobiDB-lite"/>
    </source>
</evidence>
<keyword evidence="11" id="KW-0832">Ubl conjugation</keyword>
<keyword evidence="14" id="KW-0234">DNA repair</keyword>
<comment type="similarity">
    <text evidence="4">Belongs to the DEF1 family.</text>
</comment>
<feature type="region of interest" description="Disordered" evidence="16">
    <location>
        <begin position="1"/>
        <end position="22"/>
    </location>
</feature>
<evidence type="ECO:0000256" key="9">
    <source>
        <dbReference type="ARBA" id="ARBA00022763"/>
    </source>
</evidence>
<dbReference type="Pfam" id="PF02845">
    <property type="entry name" value="CUE"/>
    <property type="match status" value="1"/>
</dbReference>
<feature type="compositionally biased region" description="Polar residues" evidence="16">
    <location>
        <begin position="474"/>
        <end position="488"/>
    </location>
</feature>
<evidence type="ECO:0000259" key="17">
    <source>
        <dbReference type="Pfam" id="PF02845"/>
    </source>
</evidence>
<evidence type="ECO:0000256" key="8">
    <source>
        <dbReference type="ARBA" id="ARBA00022553"/>
    </source>
</evidence>
<evidence type="ECO:0000256" key="10">
    <source>
        <dbReference type="ARBA" id="ARBA00022786"/>
    </source>
</evidence>
<feature type="compositionally biased region" description="Polar residues" evidence="16">
    <location>
        <begin position="1"/>
        <end position="11"/>
    </location>
</feature>
<feature type="compositionally biased region" description="Basic and acidic residues" evidence="16">
    <location>
        <begin position="13"/>
        <end position="22"/>
    </location>
</feature>
<evidence type="ECO:0000256" key="7">
    <source>
        <dbReference type="ARBA" id="ARBA00022490"/>
    </source>
</evidence>
<feature type="domain" description="CUE" evidence="17">
    <location>
        <begin position="29"/>
        <end position="68"/>
    </location>
</feature>
<dbReference type="PANTHER" id="PTHR16308:SF13">
    <property type="entry name" value="PROTEIN LINGERER"/>
    <property type="match status" value="1"/>
</dbReference>
<evidence type="ECO:0000256" key="15">
    <source>
        <dbReference type="ARBA" id="ARBA00023242"/>
    </source>
</evidence>
<feature type="compositionally biased region" description="Polar residues" evidence="16">
    <location>
        <begin position="502"/>
        <end position="537"/>
    </location>
</feature>
<organism evidence="18 19">
    <name type="scientific">Basidiobolus ranarum</name>
    <dbReference type="NCBI Taxonomy" id="34480"/>
    <lineage>
        <taxon>Eukaryota</taxon>
        <taxon>Fungi</taxon>
        <taxon>Fungi incertae sedis</taxon>
        <taxon>Zoopagomycota</taxon>
        <taxon>Entomophthoromycotina</taxon>
        <taxon>Basidiobolomycetes</taxon>
        <taxon>Basidiobolales</taxon>
        <taxon>Basidiobolaceae</taxon>
        <taxon>Basidiobolus</taxon>
    </lineage>
</organism>
<evidence type="ECO:0000256" key="6">
    <source>
        <dbReference type="ARBA" id="ARBA00022454"/>
    </source>
</evidence>
<dbReference type="InterPro" id="IPR003892">
    <property type="entry name" value="CUE"/>
</dbReference>
<keyword evidence="10" id="KW-0833">Ubl conjugation pathway</keyword>
<evidence type="ECO:0000256" key="1">
    <source>
        <dbReference type="ARBA" id="ARBA00004123"/>
    </source>
</evidence>
<feature type="compositionally biased region" description="Basic and acidic residues" evidence="16">
    <location>
        <begin position="281"/>
        <end position="297"/>
    </location>
</feature>
<evidence type="ECO:0000256" key="4">
    <source>
        <dbReference type="ARBA" id="ARBA00005491"/>
    </source>
</evidence>
<feature type="compositionally biased region" description="Polar residues" evidence="16">
    <location>
        <begin position="366"/>
        <end position="382"/>
    </location>
</feature>
<reference evidence="18 19" key="1">
    <citation type="submission" date="2023-04" db="EMBL/GenBank/DDBJ databases">
        <title>Genome of Basidiobolus ranarum AG-B5.</title>
        <authorList>
            <person name="Stajich J.E."/>
            <person name="Carter-House D."/>
            <person name="Gryganskyi A."/>
        </authorList>
    </citation>
    <scope>NUCLEOTIDE SEQUENCE [LARGE SCALE GENOMIC DNA]</scope>
    <source>
        <strain evidence="18 19">AG-B5</strain>
    </source>
</reference>
<name>A0ABR2VZV1_9FUNG</name>
<feature type="compositionally biased region" description="Low complexity" evidence="16">
    <location>
        <begin position="185"/>
        <end position="199"/>
    </location>
</feature>
<dbReference type="EMBL" id="JASJQH010007293">
    <property type="protein sequence ID" value="KAK9711282.1"/>
    <property type="molecule type" value="Genomic_DNA"/>
</dbReference>
<keyword evidence="6" id="KW-0158">Chromosome</keyword>
<feature type="compositionally biased region" description="Polar residues" evidence="16">
    <location>
        <begin position="214"/>
        <end position="239"/>
    </location>
</feature>
<keyword evidence="13" id="KW-0238">DNA-binding</keyword>
<sequence length="554" mass="60141">MSSRVNPSTRPKSNKDEPDEVKTLRKLYSTQLSTLKELFAEWSDEDLLFATQEASGDLELAIDRISEGHTSQWGEVKGKKTKKPHSDRSAITQPHVDKYQPSVRNTGANERPRTSQIKSKSSRFPKPVEKPRAPASTFVKPVILDSQGTTKTYAQLASQSQRPLQDSDFTHTTLRNGSQNAPDISTWSSASVTTSSTPSWGPSKPEPQGRKTLDTAQPASLLNDYSTSSTIAKPSTQPKISWAQIVKPVAIPTPPVQAPKTNFAPEQTNQAESHIPSSETPSHEFSKPQEPQSEPKQESVQIKLQEQRKPDVVSLSEDGNIGTEKPDERVEDDVEEFKNSADVVTIPAGTDGTDTSDSKDHPVKLNTETSKAQALSPNTKARTMNARKFKQDSPVVMPGGNSNLERIGVQFGSLTLSSRPDRKVQTAQKPESNASDDRISEIPISEQSSTSGPEVTSQSSVPEMQPVVPPPIADNNSPVTTEVSNTALPTEGENELAKLDSPESSSLAPENVNGANNHTNALQGTQAQNPKVEMSSNNTQNQACIQLNLLVHPT</sequence>
<evidence type="ECO:0000256" key="13">
    <source>
        <dbReference type="ARBA" id="ARBA00023125"/>
    </source>
</evidence>
<comment type="caution">
    <text evidence="18">The sequence shown here is derived from an EMBL/GenBank/DDBJ whole genome shotgun (WGS) entry which is preliminary data.</text>
</comment>
<dbReference type="PANTHER" id="PTHR16308">
    <property type="entry name" value="UBIQUITIN ASSOCIATED PROTEIN 2-LIKE/LINGERER"/>
    <property type="match status" value="1"/>
</dbReference>
<keyword evidence="19" id="KW-1185">Reference proteome</keyword>